<name>A0ABS1S287_9RHOB</name>
<feature type="region of interest" description="Disordered" evidence="1">
    <location>
        <begin position="88"/>
        <end position="196"/>
    </location>
</feature>
<feature type="domain" description="Zinc finger/thioredoxin putative" evidence="3">
    <location>
        <begin position="6"/>
        <end position="38"/>
    </location>
</feature>
<evidence type="ECO:0000256" key="2">
    <source>
        <dbReference type="SAM" id="Phobius"/>
    </source>
</evidence>
<organism evidence="4 5">
    <name type="scientific">Paracoccus aerius</name>
    <dbReference type="NCBI Taxonomy" id="1915382"/>
    <lineage>
        <taxon>Bacteria</taxon>
        <taxon>Pseudomonadati</taxon>
        <taxon>Pseudomonadota</taxon>
        <taxon>Alphaproteobacteria</taxon>
        <taxon>Rhodobacterales</taxon>
        <taxon>Paracoccaceae</taxon>
        <taxon>Paracoccus</taxon>
    </lineage>
</organism>
<evidence type="ECO:0000313" key="4">
    <source>
        <dbReference type="EMBL" id="MBL3672838.1"/>
    </source>
</evidence>
<dbReference type="EMBL" id="JAESHT010000003">
    <property type="protein sequence ID" value="MBL3672838.1"/>
    <property type="molecule type" value="Genomic_DNA"/>
</dbReference>
<feature type="transmembrane region" description="Helical" evidence="2">
    <location>
        <begin position="202"/>
        <end position="223"/>
    </location>
</feature>
<feature type="compositionally biased region" description="Low complexity" evidence="1">
    <location>
        <begin position="101"/>
        <end position="110"/>
    </location>
</feature>
<sequence>MAEIRLICPGCAAEYRVPGSAVPAGGREVECSACGHVWHATPTPEADRLDLAAFQALPAAEPAADLPRPARKLPENVLDILRDEVEHERRARAAEEDQPDADPAAKADPAPDAPGPDVAPDPASRPAPDPEWPATTITRHFDARPAAAQKTDPESAPRPARHPVPLKAEVAVAPRQTPPERRPQPVARPQPARPVRTAKGGYVMGFALAVMVLAGLLAAYLLAPGIEDQGSVGEALGRLRASIDGARLWLQDSLSGMLR</sequence>
<dbReference type="Pfam" id="PF13717">
    <property type="entry name" value="Zn_ribbon_4"/>
    <property type="match status" value="1"/>
</dbReference>
<dbReference type="InterPro" id="IPR011723">
    <property type="entry name" value="Znf/thioredoxin_put"/>
</dbReference>
<comment type="caution">
    <text evidence="4">The sequence shown here is derived from an EMBL/GenBank/DDBJ whole genome shotgun (WGS) entry which is preliminary data.</text>
</comment>
<dbReference type="RefSeq" id="WP_268939173.1">
    <property type="nucleotide sequence ID" value="NZ_JAESHT010000003.1"/>
</dbReference>
<keyword evidence="5" id="KW-1185">Reference proteome</keyword>
<reference evidence="4 5" key="1">
    <citation type="submission" date="2021-01" db="EMBL/GenBank/DDBJ databases">
        <title>011410 draft genome.</title>
        <authorList>
            <person name="Lang L."/>
        </authorList>
    </citation>
    <scope>NUCLEOTIDE SEQUENCE [LARGE SCALE GENOMIC DNA]</scope>
    <source>
        <strain evidence="4 5">KCTC 42845</strain>
    </source>
</reference>
<dbReference type="NCBIfam" id="TIGR02098">
    <property type="entry name" value="MJ0042_CXXC"/>
    <property type="match status" value="1"/>
</dbReference>
<keyword evidence="2" id="KW-0812">Transmembrane</keyword>
<gene>
    <name evidence="4" type="ORF">JL111_04990</name>
</gene>
<evidence type="ECO:0000259" key="3">
    <source>
        <dbReference type="Pfam" id="PF13717"/>
    </source>
</evidence>
<protein>
    <submittedName>
        <fullName evidence="4">Zinc-ribbon domain-containing protein</fullName>
    </submittedName>
</protein>
<evidence type="ECO:0000313" key="5">
    <source>
        <dbReference type="Proteomes" id="UP000644749"/>
    </source>
</evidence>
<keyword evidence="2" id="KW-0472">Membrane</keyword>
<keyword evidence="2" id="KW-1133">Transmembrane helix</keyword>
<accession>A0ABS1S287</accession>
<dbReference type="Proteomes" id="UP000644749">
    <property type="component" value="Unassembled WGS sequence"/>
</dbReference>
<proteinExistence type="predicted"/>
<feature type="compositionally biased region" description="Pro residues" evidence="1">
    <location>
        <begin position="111"/>
        <end position="131"/>
    </location>
</feature>
<evidence type="ECO:0000256" key="1">
    <source>
        <dbReference type="SAM" id="MobiDB-lite"/>
    </source>
</evidence>